<protein>
    <submittedName>
        <fullName evidence="2">Shiga toxin A subunit</fullName>
    </submittedName>
</protein>
<dbReference type="Proteomes" id="UP000323297">
    <property type="component" value="Unassembled WGS sequence"/>
</dbReference>
<gene>
    <name evidence="2" type="ORF">D3H66_17985</name>
</gene>
<keyword evidence="1" id="KW-0732">Signal</keyword>
<proteinExistence type="predicted"/>
<name>A0A5B0SXF9_9ENTR</name>
<organism evidence="2 3">
    <name type="scientific">Citrobacter portucalensis</name>
    <dbReference type="NCBI Taxonomy" id="1639133"/>
    <lineage>
        <taxon>Bacteria</taxon>
        <taxon>Pseudomonadati</taxon>
        <taxon>Pseudomonadota</taxon>
        <taxon>Gammaproteobacteria</taxon>
        <taxon>Enterobacterales</taxon>
        <taxon>Enterobacteriaceae</taxon>
        <taxon>Citrobacter</taxon>
        <taxon>Citrobacter freundii complex</taxon>
    </lineage>
</organism>
<evidence type="ECO:0000256" key="1">
    <source>
        <dbReference type="SAM" id="SignalP"/>
    </source>
</evidence>
<dbReference type="RefSeq" id="WP_048234940.1">
    <property type="nucleotide sequence ID" value="NZ_CBCYDL010000003.1"/>
</dbReference>
<evidence type="ECO:0000313" key="3">
    <source>
        <dbReference type="Proteomes" id="UP000323297"/>
    </source>
</evidence>
<accession>A0A5B0SXF9</accession>
<dbReference type="EMBL" id="VTZD01000022">
    <property type="protein sequence ID" value="KAA1142561.1"/>
    <property type="molecule type" value="Genomic_DNA"/>
</dbReference>
<comment type="caution">
    <text evidence="2">The sequence shown here is derived from an EMBL/GenBank/DDBJ whole genome shotgun (WGS) entry which is preliminary data.</text>
</comment>
<feature type="signal peptide" evidence="1">
    <location>
        <begin position="1"/>
        <end position="17"/>
    </location>
</feature>
<evidence type="ECO:0000313" key="2">
    <source>
        <dbReference type="EMBL" id="KAA1142561.1"/>
    </source>
</evidence>
<sequence>MKKLLILITFIPILSFAKNEGCASVGSAMEAILFNKLAEDLSIDTSTVDEMKAKVDVLDITPISRMYAEKLARIDFDKDPDKDKTEDKYKNIYLSSYYDNEVKSITAKYTYTDKHGKKDVFIASSLMNKDECSVRFNGYITLSREF</sequence>
<dbReference type="AlphaFoldDB" id="A0A5B0SXF9"/>
<feature type="chain" id="PRO_5022763720" evidence="1">
    <location>
        <begin position="18"/>
        <end position="146"/>
    </location>
</feature>
<reference evidence="2 3" key="1">
    <citation type="submission" date="2019-08" db="EMBL/GenBank/DDBJ databases">
        <title>Draft genome sequence of Citrobacter portucalensis strain isolated from green turtle.</title>
        <authorList>
            <person name="Fernandes M.R."/>
            <person name="Sellera F.P."/>
            <person name="Goldeberg D.W."/>
            <person name="Costa D.C."/>
            <person name="Lincopan N."/>
        </authorList>
    </citation>
    <scope>NUCLEOTIDE SEQUENCE [LARGE SCALE GENOMIC DNA]</scope>
    <source>
        <strain evidence="2 3">TV06</strain>
    </source>
</reference>